<protein>
    <submittedName>
        <fullName evidence="2">Uncharacterized protein</fullName>
    </submittedName>
</protein>
<dbReference type="RefSeq" id="XP_040786856.1">
    <property type="nucleotide sequence ID" value="XM_040937991.1"/>
</dbReference>
<comment type="caution">
    <text evidence="2">The sequence shown here is derived from an EMBL/GenBank/DDBJ whole genome shotgun (WGS) entry which is preliminary data.</text>
</comment>
<feature type="region of interest" description="Disordered" evidence="1">
    <location>
        <begin position="478"/>
        <end position="523"/>
    </location>
</feature>
<feature type="region of interest" description="Disordered" evidence="1">
    <location>
        <begin position="401"/>
        <end position="428"/>
    </location>
</feature>
<gene>
    <name evidence="2" type="ORF">K460DRAFT_419221</name>
</gene>
<proteinExistence type="predicted"/>
<reference evidence="2" key="1">
    <citation type="submission" date="2020-01" db="EMBL/GenBank/DDBJ databases">
        <authorList>
            <consortium name="DOE Joint Genome Institute"/>
            <person name="Haridas S."/>
            <person name="Albert R."/>
            <person name="Binder M."/>
            <person name="Bloem J."/>
            <person name="Labutti K."/>
            <person name="Salamov A."/>
            <person name="Andreopoulos B."/>
            <person name="Baker S.E."/>
            <person name="Barry K."/>
            <person name="Bills G."/>
            <person name="Bluhm B.H."/>
            <person name="Cannon C."/>
            <person name="Castanera R."/>
            <person name="Culley D.E."/>
            <person name="Daum C."/>
            <person name="Ezra D."/>
            <person name="Gonzalez J.B."/>
            <person name="Henrissat B."/>
            <person name="Kuo A."/>
            <person name="Liang C."/>
            <person name="Lipzen A."/>
            <person name="Lutzoni F."/>
            <person name="Magnuson J."/>
            <person name="Mondo S."/>
            <person name="Nolan M."/>
            <person name="Ohm R."/>
            <person name="Pangilinan J."/>
            <person name="Park H.-J."/>
            <person name="Ramirez L."/>
            <person name="Alfaro M."/>
            <person name="Sun H."/>
            <person name="Tritt A."/>
            <person name="Yoshinaga Y."/>
            <person name="Zwiers L.-H."/>
            <person name="Turgeon B.G."/>
            <person name="Goodwin S.B."/>
            <person name="Spatafora J.W."/>
            <person name="Crous P.W."/>
            <person name="Grigoriev I.V."/>
        </authorList>
    </citation>
    <scope>NUCLEOTIDE SEQUENCE</scope>
    <source>
        <strain evidence="2">CBS 394.84</strain>
    </source>
</reference>
<dbReference type="OrthoDB" id="3690573at2759"/>
<feature type="region of interest" description="Disordered" evidence="1">
    <location>
        <begin position="277"/>
        <end position="330"/>
    </location>
</feature>
<keyword evidence="3" id="KW-1185">Reference proteome</keyword>
<evidence type="ECO:0000313" key="3">
    <source>
        <dbReference type="Proteomes" id="UP000800039"/>
    </source>
</evidence>
<organism evidence="2 3">
    <name type="scientific">Cucurbitaria berberidis CBS 394.84</name>
    <dbReference type="NCBI Taxonomy" id="1168544"/>
    <lineage>
        <taxon>Eukaryota</taxon>
        <taxon>Fungi</taxon>
        <taxon>Dikarya</taxon>
        <taxon>Ascomycota</taxon>
        <taxon>Pezizomycotina</taxon>
        <taxon>Dothideomycetes</taxon>
        <taxon>Pleosporomycetidae</taxon>
        <taxon>Pleosporales</taxon>
        <taxon>Pleosporineae</taxon>
        <taxon>Cucurbitariaceae</taxon>
        <taxon>Cucurbitaria</taxon>
    </lineage>
</organism>
<dbReference type="EMBL" id="ML976617">
    <property type="protein sequence ID" value="KAF1844293.1"/>
    <property type="molecule type" value="Genomic_DNA"/>
</dbReference>
<dbReference type="Proteomes" id="UP000800039">
    <property type="component" value="Unassembled WGS sequence"/>
</dbReference>
<feature type="region of interest" description="Disordered" evidence="1">
    <location>
        <begin position="84"/>
        <end position="151"/>
    </location>
</feature>
<dbReference type="GeneID" id="63855241"/>
<feature type="region of interest" description="Disordered" evidence="1">
    <location>
        <begin position="1"/>
        <end position="23"/>
    </location>
</feature>
<feature type="compositionally biased region" description="Low complexity" evidence="1">
    <location>
        <begin position="1"/>
        <end position="17"/>
    </location>
</feature>
<sequence length="523" mass="58090">MVTTRRGTANGAATNRTSKSKIANTANDAIHVIGPSRSRTQNTAATPKLSITALDPVRLDSMSEYDLSLTSPFTTDTPDKAIMSMPKNNCDPLSRQDSSSSPTLRRLMPKPAKVTGGELNPIIINDSSPLSKRARAARRKQQRQSEPHKFLDRGYRKLYSYRPSRPALAPKPANGSTFTGHKSHDIYRMMNAKMIAAPGGSVNEMPGYRSLGYYDVPFEVQYPMSAQFLTQHTGALNQRQDPSVQYYNHHTPKLNAYPLVPNQDEEMLRKKAVQYVREYSRPSARKRRLSDADPDETSTSESEHPAEVVRPSVLSSTARPGPASLSWPLTSEEGLNNRKLAIHHDNDPNSDITQITEHTSLLTSLLQLYPHSTNQKGIREDIAMLVSVQNQRVKEWMKIESQNARKRRKSNTDSTISVSHRKDGSVQSAMATGIRAQQQLEQEKRKGQDDEMRRVFSATANMWQDGSGQGVADVFANARSSSPTPRFDGKLASSSGMRSSLDGKISSPRSRTPRLATTVMQVE</sequence>
<evidence type="ECO:0000256" key="1">
    <source>
        <dbReference type="SAM" id="MobiDB-lite"/>
    </source>
</evidence>
<feature type="compositionally biased region" description="Basic residues" evidence="1">
    <location>
        <begin position="132"/>
        <end position="142"/>
    </location>
</feature>
<evidence type="ECO:0000313" key="2">
    <source>
        <dbReference type="EMBL" id="KAF1844293.1"/>
    </source>
</evidence>
<accession>A0A9P4GE47</accession>
<dbReference type="AlphaFoldDB" id="A0A9P4GE47"/>
<name>A0A9P4GE47_9PLEO</name>